<sequence>MTAAKSQRLSTAGALSATTLERLRAVLMAIMPLNPPLSVTRLRGSPAKRLAVSGETWG</sequence>
<evidence type="ECO:0000313" key="1">
    <source>
        <dbReference type="EMBL" id="CBX80512.1"/>
    </source>
</evidence>
<gene>
    <name evidence="1" type="ORF">EAIL5_1692</name>
</gene>
<proteinExistence type="predicted"/>
<dbReference type="EMBL" id="FR719190">
    <property type="protein sequence ID" value="CBX80512.1"/>
    <property type="molecule type" value="Genomic_DNA"/>
</dbReference>
<protein>
    <submittedName>
        <fullName evidence="1">Uncharacterized protein</fullName>
    </submittedName>
</protein>
<reference evidence="1" key="1">
    <citation type="journal article" date="2011" name="J. Bacteriol.">
        <title>Genome Sequence of an Erwinia amylovora Strain with Pathogenicity Restricted to Rubus Plants.</title>
        <authorList>
            <person name="Powney R."/>
            <person name="Smits T.H."/>
            <person name="Sawbridge T."/>
            <person name="Frey B."/>
            <person name="Blom J."/>
            <person name="Frey J.E."/>
            <person name="Plummer K.M."/>
            <person name="Beer S.V."/>
            <person name="Luck J."/>
            <person name="Duffy B."/>
            <person name="Rodoni B."/>
        </authorList>
    </citation>
    <scope>NUCLEOTIDE SEQUENCE</scope>
    <source>
        <strain evidence="1">ATCC BAA-2158</strain>
    </source>
</reference>
<name>E5B4V9_ERWAM</name>
<organism evidence="1">
    <name type="scientific">Erwinia amylovora ATCC BAA-2158</name>
    <dbReference type="NCBI Taxonomy" id="889211"/>
    <lineage>
        <taxon>Bacteria</taxon>
        <taxon>Pseudomonadati</taxon>
        <taxon>Pseudomonadota</taxon>
        <taxon>Gammaproteobacteria</taxon>
        <taxon>Enterobacterales</taxon>
        <taxon>Erwiniaceae</taxon>
        <taxon>Erwinia</taxon>
    </lineage>
</organism>
<accession>E5B4V9</accession>
<dbReference type="AlphaFoldDB" id="E5B4V9"/>